<evidence type="ECO:0000313" key="3">
    <source>
        <dbReference type="Proteomes" id="UP000408523"/>
    </source>
</evidence>
<organism evidence="2 3">
    <name type="scientific">Phocaeicola vulgatus</name>
    <name type="common">Bacteroides vulgatus</name>
    <dbReference type="NCBI Taxonomy" id="821"/>
    <lineage>
        <taxon>Bacteria</taxon>
        <taxon>Pseudomonadati</taxon>
        <taxon>Bacteroidota</taxon>
        <taxon>Bacteroidia</taxon>
        <taxon>Bacteroidales</taxon>
        <taxon>Bacteroidaceae</taxon>
        <taxon>Phocaeicola</taxon>
    </lineage>
</organism>
<gene>
    <name evidence="2" type="ORF">EH214_01876</name>
</gene>
<keyword evidence="1" id="KW-0472">Membrane</keyword>
<name>A0A663A004_PHOVU</name>
<reference evidence="2 3" key="1">
    <citation type="journal article" date="2019" name="Nat. Commun.">
        <title>Gram positive-like bacteriocins with broad spectrum anti-Bacteroidales activity encoded on mobile elements of the human gut microbiota.</title>
        <authorList>
            <person name="Bechon N."/>
            <person name="Coyne M.J.Jr."/>
            <person name="Laclare-Mceneany V."/>
            <person name="Chatzidaki-Livanis M."/>
            <person name="Ghigo J.-M."/>
            <person name="Comstock L.E."/>
        </authorList>
    </citation>
    <scope>NUCLEOTIDE SEQUENCE [LARGE SCALE GENOMIC DNA]</scope>
    <source>
        <strain evidence="2 3">CL01T12C17</strain>
    </source>
</reference>
<keyword evidence="1" id="KW-1133">Transmembrane helix</keyword>
<protein>
    <recommendedName>
        <fullName evidence="4">Transmembrane protein</fullName>
    </recommendedName>
</protein>
<dbReference type="EMBL" id="RWHZ01000021">
    <property type="protein sequence ID" value="TSE48836.1"/>
    <property type="molecule type" value="Genomic_DNA"/>
</dbReference>
<feature type="transmembrane region" description="Helical" evidence="1">
    <location>
        <begin position="48"/>
        <end position="69"/>
    </location>
</feature>
<accession>A0A663A004</accession>
<evidence type="ECO:0000256" key="1">
    <source>
        <dbReference type="SAM" id="Phobius"/>
    </source>
</evidence>
<sequence>MNDDSISQKVSLPSCPHSTEQIKRVYLSDNQQHKHIQSLFQKFVNHRILSFFITVYSILQTSDYIFMLISSTQRTFLFVLSIIRYCLLNSVTNSNHKRD</sequence>
<comment type="caution">
    <text evidence="2">The sequence shown here is derived from an EMBL/GenBank/DDBJ whole genome shotgun (WGS) entry which is preliminary data.</text>
</comment>
<proteinExistence type="predicted"/>
<dbReference type="AlphaFoldDB" id="A0A663A004"/>
<evidence type="ECO:0000313" key="2">
    <source>
        <dbReference type="EMBL" id="TSE48836.1"/>
    </source>
</evidence>
<dbReference type="Proteomes" id="UP000408523">
    <property type="component" value="Unassembled WGS sequence"/>
</dbReference>
<keyword evidence="1" id="KW-0812">Transmembrane</keyword>
<evidence type="ECO:0008006" key="4">
    <source>
        <dbReference type="Google" id="ProtNLM"/>
    </source>
</evidence>